<organism evidence="9 10">
    <name type="scientific">Rhizoctonia solani</name>
    <dbReference type="NCBI Taxonomy" id="456999"/>
    <lineage>
        <taxon>Eukaryota</taxon>
        <taxon>Fungi</taxon>
        <taxon>Dikarya</taxon>
        <taxon>Basidiomycota</taxon>
        <taxon>Agaricomycotina</taxon>
        <taxon>Agaricomycetes</taxon>
        <taxon>Cantharellales</taxon>
        <taxon>Ceratobasidiaceae</taxon>
        <taxon>Rhizoctonia</taxon>
    </lineage>
</organism>
<dbReference type="InterPro" id="IPR046346">
    <property type="entry name" value="Aminoacid_DH-like_N_sf"/>
</dbReference>
<sequence>MPLNRLGGSPCYVYLPQSRIPILIHNIENNALPSGPEGSESDDGLNEPWIVHVDRQYPSSKSLHRRAYWKAARPNDRLPWYSYNYSDEDEFIEQGLHFDEHDLDADSDSGFSGSDGLGSPDLSQEEFNPSSPLEPASPLYGDDEGPISSGMDSTLVNSGGNGAILSSTPGGYANERQSPGNDLNQLVAEVVIQDSVEPVPGVPHFYNSRAQAGLAPPKVRKRRRTYSSASSESYDSDEEREAEKRIQIEAIGDQDWPLMLLRTPQKWATTEALQAMVRIQRPSQKNIPKQPDLSSAKKRKVGTGEMAALWAHIKTSNKSLGQSSSQSQALQSATTPSTQSRQIRPPTTQIPVSTQGERIQADAIANYSHLFRRSEGLFLTYTDEADMERAYLDQTHHRQIDLIVVSDAEAILGIGDQGVGGIGISTAKATVYSLIGGIDPSKALSVTLDVGTDNEKLLNDELYVGWQHKRIRGEDYDRFVDRFVQLVRKHNPHCLLHFEDFGVTNAQRLLEKYQDKHAVFNDDVQGTGAVTLACLMAAVGVTKSKLSDQKIVVFGAGTAGLGIARQIRDAMVTIDNVPRDEANKKFYLIDKEGLIKASVQGGIRHGLEDFVRSDEEWEEIGTKSKVELLDVIRKVKPTVLIGCSTKAGAFTEEVVREMGKHVNRPIIFPLSNPSRLVEVDPKDANEWTEGRALLATGSPFPSTKNPNGKEYIIAECNNALIYPGLGLGAIVSKSRSMSDTMLLAGTQALASLAPALKDPDQALLPDFQDARRANFEVAVAVAEQAIDEGSAEVKWKKSEVREKVKAIQWEPVYGTYKYDPKGEV</sequence>
<dbReference type="GO" id="GO:0006108">
    <property type="term" value="P:malate metabolic process"/>
    <property type="evidence" value="ECO:0007669"/>
    <property type="project" value="TreeGrafter"/>
</dbReference>
<dbReference type="InterPro" id="IPR037062">
    <property type="entry name" value="Malic_N_dom_sf"/>
</dbReference>
<feature type="domain" description="Malic enzyme NAD-binding" evidence="7">
    <location>
        <begin position="524"/>
        <end position="786"/>
    </location>
</feature>
<dbReference type="InterPro" id="IPR012302">
    <property type="entry name" value="Malic_NAD-bd"/>
</dbReference>
<dbReference type="InterPro" id="IPR015884">
    <property type="entry name" value="Malic_enzyme_CS"/>
</dbReference>
<dbReference type="PANTHER" id="PTHR23406">
    <property type="entry name" value="MALIC ENZYME-RELATED"/>
    <property type="match status" value="1"/>
</dbReference>
<dbReference type="SUPFAM" id="SSF53223">
    <property type="entry name" value="Aminoacid dehydrogenase-like, N-terminal domain"/>
    <property type="match status" value="1"/>
</dbReference>
<dbReference type="GO" id="GO:0005829">
    <property type="term" value="C:cytosol"/>
    <property type="evidence" value="ECO:0007669"/>
    <property type="project" value="TreeGrafter"/>
</dbReference>
<keyword evidence="4" id="KW-0520">NAD</keyword>
<dbReference type="Pfam" id="PF03949">
    <property type="entry name" value="Malic_M"/>
    <property type="match status" value="1"/>
</dbReference>
<proteinExistence type="inferred from homology"/>
<dbReference type="PRINTS" id="PR00072">
    <property type="entry name" value="MALOXRDTASE"/>
</dbReference>
<dbReference type="NCBIfam" id="NF010052">
    <property type="entry name" value="PRK13529.1"/>
    <property type="match status" value="1"/>
</dbReference>
<dbReference type="Gene3D" id="3.40.50.10380">
    <property type="entry name" value="Malic enzyme, N-terminal domain"/>
    <property type="match status" value="1"/>
</dbReference>
<dbReference type="Proteomes" id="UP000663826">
    <property type="component" value="Unassembled WGS sequence"/>
</dbReference>
<feature type="region of interest" description="Disordered" evidence="6">
    <location>
        <begin position="318"/>
        <end position="350"/>
    </location>
</feature>
<accession>A0A8H2ZVW6</accession>
<feature type="region of interest" description="Disordered" evidence="6">
    <location>
        <begin position="207"/>
        <end position="241"/>
    </location>
</feature>
<feature type="compositionally biased region" description="Polar residues" evidence="6">
    <location>
        <begin position="341"/>
        <end position="350"/>
    </location>
</feature>
<dbReference type="GO" id="GO:0004471">
    <property type="term" value="F:malate dehydrogenase (decarboxylating) (NAD+) activity"/>
    <property type="evidence" value="ECO:0007669"/>
    <property type="project" value="TreeGrafter"/>
</dbReference>
<evidence type="ECO:0000313" key="9">
    <source>
        <dbReference type="EMBL" id="CAE6357675.1"/>
    </source>
</evidence>
<evidence type="ECO:0000256" key="3">
    <source>
        <dbReference type="ARBA" id="ARBA00022723"/>
    </source>
</evidence>
<reference evidence="9" key="1">
    <citation type="submission" date="2021-01" db="EMBL/GenBank/DDBJ databases">
        <authorList>
            <person name="Kaushik A."/>
        </authorList>
    </citation>
    <scope>NUCLEOTIDE SEQUENCE</scope>
    <source>
        <strain evidence="9">AG1-1B</strain>
    </source>
</reference>
<dbReference type="EMBL" id="CAJMWQ010000415">
    <property type="protein sequence ID" value="CAE6357675.1"/>
    <property type="molecule type" value="Genomic_DNA"/>
</dbReference>
<feature type="compositionally biased region" description="Polar residues" evidence="6">
    <location>
        <begin position="150"/>
        <end position="180"/>
    </location>
</feature>
<dbReference type="AlphaFoldDB" id="A0A8H2ZVW6"/>
<evidence type="ECO:0000259" key="7">
    <source>
        <dbReference type="SMART" id="SM00919"/>
    </source>
</evidence>
<dbReference type="InterPro" id="IPR012301">
    <property type="entry name" value="Malic_N_dom"/>
</dbReference>
<protein>
    <recommendedName>
        <fullName evidence="5">Malic enzyme</fullName>
    </recommendedName>
</protein>
<dbReference type="Gene3D" id="3.40.50.720">
    <property type="entry name" value="NAD(P)-binding Rossmann-like Domain"/>
    <property type="match status" value="1"/>
</dbReference>
<dbReference type="InterPro" id="IPR001891">
    <property type="entry name" value="Malic_OxRdtase"/>
</dbReference>
<dbReference type="GO" id="GO:0005739">
    <property type="term" value="C:mitochondrion"/>
    <property type="evidence" value="ECO:0007669"/>
    <property type="project" value="TreeGrafter"/>
</dbReference>
<dbReference type="GO" id="GO:0051287">
    <property type="term" value="F:NAD binding"/>
    <property type="evidence" value="ECO:0007669"/>
    <property type="project" value="InterPro"/>
</dbReference>
<comment type="cofactor">
    <cofactor evidence="1">
        <name>Mn(2+)</name>
        <dbReference type="ChEBI" id="CHEBI:29035"/>
    </cofactor>
</comment>
<evidence type="ECO:0000259" key="8">
    <source>
        <dbReference type="SMART" id="SM01274"/>
    </source>
</evidence>
<evidence type="ECO:0000313" key="10">
    <source>
        <dbReference type="Proteomes" id="UP000663826"/>
    </source>
</evidence>
<dbReference type="InterPro" id="IPR036291">
    <property type="entry name" value="NAD(P)-bd_dom_sf"/>
</dbReference>
<dbReference type="SMART" id="SM00919">
    <property type="entry name" value="Malic_M"/>
    <property type="match status" value="1"/>
</dbReference>
<gene>
    <name evidence="9" type="ORF">RDB_LOCUS9852</name>
</gene>
<comment type="caution">
    <text evidence="9">The sequence shown here is derived from an EMBL/GenBank/DDBJ whole genome shotgun (WGS) entry which is preliminary data.</text>
</comment>
<comment type="similarity">
    <text evidence="2 5">Belongs to the malic enzymes family.</text>
</comment>
<feature type="compositionally biased region" description="Low complexity" evidence="6">
    <location>
        <begin position="318"/>
        <end position="340"/>
    </location>
</feature>
<dbReference type="PROSITE" id="PS00331">
    <property type="entry name" value="MALIC_ENZYMES"/>
    <property type="match status" value="1"/>
</dbReference>
<dbReference type="Pfam" id="PF00390">
    <property type="entry name" value="malic"/>
    <property type="match status" value="1"/>
</dbReference>
<feature type="compositionally biased region" description="Low complexity" evidence="6">
    <location>
        <begin position="108"/>
        <end position="122"/>
    </location>
</feature>
<keyword evidence="3 5" id="KW-0479">Metal-binding</keyword>
<name>A0A8H2ZVW6_9AGAM</name>
<evidence type="ECO:0000256" key="2">
    <source>
        <dbReference type="ARBA" id="ARBA00008785"/>
    </source>
</evidence>
<dbReference type="PANTHER" id="PTHR23406:SF34">
    <property type="entry name" value="NAD-DEPENDENT MALIC ENZYME, MITOCHONDRIAL"/>
    <property type="match status" value="1"/>
</dbReference>
<evidence type="ECO:0000256" key="4">
    <source>
        <dbReference type="ARBA" id="ARBA00023027"/>
    </source>
</evidence>
<evidence type="ECO:0000256" key="6">
    <source>
        <dbReference type="SAM" id="MobiDB-lite"/>
    </source>
</evidence>
<dbReference type="SMART" id="SM01274">
    <property type="entry name" value="malic"/>
    <property type="match status" value="1"/>
</dbReference>
<evidence type="ECO:0000256" key="5">
    <source>
        <dbReference type="RuleBase" id="RU003426"/>
    </source>
</evidence>
<dbReference type="GO" id="GO:0046872">
    <property type="term" value="F:metal ion binding"/>
    <property type="evidence" value="ECO:0007669"/>
    <property type="project" value="UniProtKB-KW"/>
</dbReference>
<dbReference type="SUPFAM" id="SSF51735">
    <property type="entry name" value="NAD(P)-binding Rossmann-fold domains"/>
    <property type="match status" value="1"/>
</dbReference>
<feature type="region of interest" description="Disordered" evidence="6">
    <location>
        <begin position="281"/>
        <end position="301"/>
    </location>
</feature>
<evidence type="ECO:0000256" key="1">
    <source>
        <dbReference type="ARBA" id="ARBA00001936"/>
    </source>
</evidence>
<feature type="region of interest" description="Disordered" evidence="6">
    <location>
        <begin position="102"/>
        <end position="180"/>
    </location>
</feature>
<feature type="domain" description="Malic enzyme N-terminal" evidence="8">
    <location>
        <begin position="340"/>
        <end position="514"/>
    </location>
</feature>
<keyword evidence="5" id="KW-0560">Oxidoreductase</keyword>